<dbReference type="RefSeq" id="WP_115570129.1">
    <property type="nucleotide sequence ID" value="NZ_NXLV01000020.1"/>
</dbReference>
<feature type="domain" description="Thioredoxin" evidence="1">
    <location>
        <begin position="33"/>
        <end position="183"/>
    </location>
</feature>
<name>A0A3D8IUM1_9HELI</name>
<dbReference type="EMBL" id="NXLV01000020">
    <property type="protein sequence ID" value="RDU68989.1"/>
    <property type="molecule type" value="Genomic_DNA"/>
</dbReference>
<dbReference type="PROSITE" id="PS51352">
    <property type="entry name" value="THIOREDOXIN_2"/>
    <property type="match status" value="1"/>
</dbReference>
<dbReference type="InterPro" id="IPR013766">
    <property type="entry name" value="Thioredoxin_domain"/>
</dbReference>
<dbReference type="AlphaFoldDB" id="A0A3D8IUM1"/>
<keyword evidence="3" id="KW-1185">Reference proteome</keyword>
<comment type="caution">
    <text evidence="2">The sequence shown here is derived from an EMBL/GenBank/DDBJ whole genome shotgun (WGS) entry which is preliminary data.</text>
</comment>
<dbReference type="SUPFAM" id="SSF52833">
    <property type="entry name" value="Thioredoxin-like"/>
    <property type="match status" value="1"/>
</dbReference>
<evidence type="ECO:0000313" key="3">
    <source>
        <dbReference type="Proteomes" id="UP000257045"/>
    </source>
</evidence>
<reference evidence="2 3" key="1">
    <citation type="submission" date="2018-04" db="EMBL/GenBank/DDBJ databases">
        <title>Novel Campyloabacter and Helicobacter Species and Strains.</title>
        <authorList>
            <person name="Mannion A.J."/>
            <person name="Shen Z."/>
            <person name="Fox J.G."/>
        </authorList>
    </citation>
    <scope>NUCLEOTIDE SEQUENCE [LARGE SCALE GENOMIC DNA]</scope>
    <source>
        <strain evidence="2 3">MIT 04-9366</strain>
    </source>
</reference>
<dbReference type="Gene3D" id="3.40.30.10">
    <property type="entry name" value="Glutaredoxin"/>
    <property type="match status" value="1"/>
</dbReference>
<proteinExistence type="predicted"/>
<evidence type="ECO:0000259" key="1">
    <source>
        <dbReference type="PROSITE" id="PS51352"/>
    </source>
</evidence>
<organism evidence="2 3">
    <name type="scientific">Helicobacter brantae</name>
    <dbReference type="NCBI Taxonomy" id="375927"/>
    <lineage>
        <taxon>Bacteria</taxon>
        <taxon>Pseudomonadati</taxon>
        <taxon>Campylobacterota</taxon>
        <taxon>Epsilonproteobacteria</taxon>
        <taxon>Campylobacterales</taxon>
        <taxon>Helicobacteraceae</taxon>
        <taxon>Helicobacter</taxon>
    </lineage>
</organism>
<gene>
    <name evidence="2" type="ORF">CQA58_07675</name>
</gene>
<evidence type="ECO:0000313" key="2">
    <source>
        <dbReference type="EMBL" id="RDU68989.1"/>
    </source>
</evidence>
<sequence>MNPPLGIMPFMNAKILLYFLLCFFLIGCKQNHTPSKALYPQFTLSSLDGKEILITKVKNRLQIANQHKPILFLFIQPSCTQCFRGIEHLNRLYEDYKDKITFLAILSDSKEENFKSEAETLRQNYALGFEFYYCKGEDFLQTFERQTSTNFIALYDKSLHLVAEYEGLVPEEMIELNLNQILKQMEEK</sequence>
<dbReference type="Proteomes" id="UP000257045">
    <property type="component" value="Unassembled WGS sequence"/>
</dbReference>
<dbReference type="OrthoDB" id="9813820at2"/>
<dbReference type="InterPro" id="IPR036249">
    <property type="entry name" value="Thioredoxin-like_sf"/>
</dbReference>
<protein>
    <recommendedName>
        <fullName evidence="1">Thioredoxin domain-containing protein</fullName>
    </recommendedName>
</protein>
<accession>A0A3D8IUM1</accession>